<sequence>MALRRFHHRRPVVGHGAARGTDQQGGLAGCLGVAQGEKTCGALVEMHDRRQTDLGHAENQGRATRPRRQYDLLDATAREFLDDESSPTLVVDSSAHDVLCMNKPRIWAILSSSSCHSDGM</sequence>
<proteinExistence type="predicted"/>
<gene>
    <name evidence="2" type="ORF">BECKLPF1236B_GA0070989_104415</name>
</gene>
<feature type="compositionally biased region" description="Basic residues" evidence="1">
    <location>
        <begin position="1"/>
        <end position="12"/>
    </location>
</feature>
<feature type="region of interest" description="Disordered" evidence="1">
    <location>
        <begin position="1"/>
        <end position="23"/>
    </location>
</feature>
<name>A0A450W811_9GAMM</name>
<accession>A0A450W811</accession>
<evidence type="ECO:0000256" key="1">
    <source>
        <dbReference type="SAM" id="MobiDB-lite"/>
    </source>
</evidence>
<organism evidence="2">
    <name type="scientific">Candidatus Kentrum sp. LPFa</name>
    <dbReference type="NCBI Taxonomy" id="2126335"/>
    <lineage>
        <taxon>Bacteria</taxon>
        <taxon>Pseudomonadati</taxon>
        <taxon>Pseudomonadota</taxon>
        <taxon>Gammaproteobacteria</taxon>
        <taxon>Candidatus Kentrum</taxon>
    </lineage>
</organism>
<dbReference type="AlphaFoldDB" id="A0A450W811"/>
<reference evidence="2" key="1">
    <citation type="submission" date="2019-02" db="EMBL/GenBank/DDBJ databases">
        <authorList>
            <person name="Gruber-Vodicka R. H."/>
            <person name="Seah K. B. B."/>
        </authorList>
    </citation>
    <scope>NUCLEOTIDE SEQUENCE</scope>
    <source>
        <strain evidence="2">BECK_S313</strain>
    </source>
</reference>
<dbReference type="EMBL" id="CAADFK010000044">
    <property type="protein sequence ID" value="VFK13190.1"/>
    <property type="molecule type" value="Genomic_DNA"/>
</dbReference>
<evidence type="ECO:0000313" key="2">
    <source>
        <dbReference type="EMBL" id="VFK13190.1"/>
    </source>
</evidence>
<protein>
    <submittedName>
        <fullName evidence="2">Uncharacterized protein</fullName>
    </submittedName>
</protein>